<accession>A0A5B9Q9U5</accession>
<reference evidence="4 5" key="1">
    <citation type="submission" date="2019-08" db="EMBL/GenBank/DDBJ databases">
        <title>Deep-cultivation of Planctomycetes and their phenomic and genomic characterization uncovers novel biology.</title>
        <authorList>
            <person name="Wiegand S."/>
            <person name="Jogler M."/>
            <person name="Boedeker C."/>
            <person name="Pinto D."/>
            <person name="Vollmers J."/>
            <person name="Rivas-Marin E."/>
            <person name="Kohn T."/>
            <person name="Peeters S.H."/>
            <person name="Heuer A."/>
            <person name="Rast P."/>
            <person name="Oberbeckmann S."/>
            <person name="Bunk B."/>
            <person name="Jeske O."/>
            <person name="Meyerdierks A."/>
            <person name="Storesund J.E."/>
            <person name="Kallscheuer N."/>
            <person name="Luecker S."/>
            <person name="Lage O.M."/>
            <person name="Pohl T."/>
            <person name="Merkel B.J."/>
            <person name="Hornburger P."/>
            <person name="Mueller R.-W."/>
            <person name="Bruemmer F."/>
            <person name="Labrenz M."/>
            <person name="Spormann A.M."/>
            <person name="Op den Camp H."/>
            <person name="Overmann J."/>
            <person name="Amann R."/>
            <person name="Jetten M.S.M."/>
            <person name="Mascher T."/>
            <person name="Medema M.H."/>
            <person name="Devos D.P."/>
            <person name="Kaster A.-K."/>
            <person name="Ovreas L."/>
            <person name="Rohde M."/>
            <person name="Galperin M.Y."/>
            <person name="Jogler C."/>
        </authorList>
    </citation>
    <scope>NUCLEOTIDE SEQUENCE [LARGE SCALE GENOMIC DNA]</scope>
    <source>
        <strain evidence="4 5">Pr1d</strain>
    </source>
</reference>
<evidence type="ECO:0000259" key="3">
    <source>
        <dbReference type="Pfam" id="PF22124"/>
    </source>
</evidence>
<dbReference type="InterPro" id="IPR012341">
    <property type="entry name" value="6hp_glycosidase-like_sf"/>
</dbReference>
<dbReference type="EMBL" id="CP042913">
    <property type="protein sequence ID" value="QEG35747.1"/>
    <property type="molecule type" value="Genomic_DNA"/>
</dbReference>
<dbReference type="KEGG" id="bgok:Pr1d_30530"/>
<sequence>MKIHLWEIVLFLLAISVANSVARESESELVWFDRPATHFTESSPLGNGRLGAMIYGGTIDETVVLNESGMWSGSTQEADRLGAAEFLPEIRRLLFLGKNVAAEKLMNEEFTCTGQGSGHGSAAELPYGSYQTLCKLQIKFLQNETAPSVQNYRRELDLHDAVVRIEYSRNGVDYLREAFVSFPDQVFLYRFTANKKNSLSFDVSLSRSERSNTKNVGKDELQIEGQLDDGKEGETGVGFCSRVRVLHDGGMVTTQDGTLKVRSANSVVLLVSAATDLEALVSQVDEDIYKATEVVLDRAAAKPFADLLKDHISDYQNYYNRVGLRLAPTRIDSRSKLPTEERLHANWRDTQDNSLAALYFNFGRYLLISSSRPGGRPANLQGIWASEIQTPWNGDWHANINVQMNYWPAEVCNLAELHEPLFRLIESLVEPGSQTAQIYYNARGWVSHVLANPWGFTSPAERVSWGSTNTCSAWLCQHLWEHYLFTQDREFLLSVYPIMKEAAQFYLDTLVEHPTQEWFVTAPSTSPENRFLLPNGEEASICIGATMDMQILRSFLYACREAANELDCDEVFRTQLSDVIGRLAPTRIASDGRIMEWDQEYPEKDPEHRHVSHLWGLYPGDEISNSQTPELAAAARKSLNVRGDSGTGWGLANKIAMWARLHDGDRAHRLLQQHLHPVTHGQRKQQWSGGTYPNLFDAHPPFQIDGNFGATAAIAEMLVQSSISDIDNIKHVNIELLPALPTAWPEGEVRGLCTRGGFEIALNWKDGKLGDVEIHSRHGLPLQLRYKSQEVTLTPARGEKVHFDGDLKLLSTPKSAVVPPSGSNK</sequence>
<keyword evidence="5" id="KW-1185">Reference proteome</keyword>
<name>A0A5B9Q9U5_9BACT</name>
<evidence type="ECO:0000313" key="4">
    <source>
        <dbReference type="EMBL" id="QEG35747.1"/>
    </source>
</evidence>
<evidence type="ECO:0000259" key="1">
    <source>
        <dbReference type="Pfam" id="PF14498"/>
    </source>
</evidence>
<gene>
    <name evidence="4" type="ORF">Pr1d_30530</name>
</gene>
<evidence type="ECO:0000259" key="2">
    <source>
        <dbReference type="Pfam" id="PF21307"/>
    </source>
</evidence>
<dbReference type="InterPro" id="IPR049053">
    <property type="entry name" value="AFCA-like_C"/>
</dbReference>
<feature type="domain" description="Glycosyl hydrolase family 95 catalytic" evidence="3">
    <location>
        <begin position="304"/>
        <end position="718"/>
    </location>
</feature>
<organism evidence="4 5">
    <name type="scientific">Bythopirellula goksoeyrii</name>
    <dbReference type="NCBI Taxonomy" id="1400387"/>
    <lineage>
        <taxon>Bacteria</taxon>
        <taxon>Pseudomonadati</taxon>
        <taxon>Planctomycetota</taxon>
        <taxon>Planctomycetia</taxon>
        <taxon>Pirellulales</taxon>
        <taxon>Lacipirellulaceae</taxon>
        <taxon>Bythopirellula</taxon>
    </lineage>
</organism>
<dbReference type="Pfam" id="PF14498">
    <property type="entry name" value="Glyco_hyd_65N_2"/>
    <property type="match status" value="1"/>
</dbReference>
<dbReference type="AlphaFoldDB" id="A0A5B9Q9U5"/>
<dbReference type="InterPro" id="IPR027414">
    <property type="entry name" value="GH95_N_dom"/>
</dbReference>
<dbReference type="InterPro" id="IPR008928">
    <property type="entry name" value="6-hairpin_glycosidase_sf"/>
</dbReference>
<dbReference type="Pfam" id="PF22124">
    <property type="entry name" value="Glyco_hydro_95_cat"/>
    <property type="match status" value="1"/>
</dbReference>
<evidence type="ECO:0000313" key="5">
    <source>
        <dbReference type="Proteomes" id="UP000323917"/>
    </source>
</evidence>
<dbReference type="GO" id="GO:0004560">
    <property type="term" value="F:alpha-L-fucosidase activity"/>
    <property type="evidence" value="ECO:0007669"/>
    <property type="project" value="InterPro"/>
</dbReference>
<feature type="domain" description="Glycosyl hydrolase family 95 N-terminal" evidence="1">
    <location>
        <begin position="31"/>
        <end position="277"/>
    </location>
</feature>
<dbReference type="GO" id="GO:0005975">
    <property type="term" value="P:carbohydrate metabolic process"/>
    <property type="evidence" value="ECO:0007669"/>
    <property type="project" value="InterPro"/>
</dbReference>
<dbReference type="Gene3D" id="1.50.10.10">
    <property type="match status" value="1"/>
</dbReference>
<dbReference type="Proteomes" id="UP000323917">
    <property type="component" value="Chromosome"/>
</dbReference>
<dbReference type="RefSeq" id="WP_168205242.1">
    <property type="nucleotide sequence ID" value="NZ_CP042913.1"/>
</dbReference>
<dbReference type="SUPFAM" id="SSF48208">
    <property type="entry name" value="Six-hairpin glycosidases"/>
    <property type="match status" value="1"/>
</dbReference>
<dbReference type="InterPro" id="IPR016518">
    <property type="entry name" value="Alpha-L-fucosidase"/>
</dbReference>
<feature type="domain" description="Alpha fucosidase A-like C-terminal" evidence="2">
    <location>
        <begin position="733"/>
        <end position="801"/>
    </location>
</feature>
<dbReference type="PIRSF" id="PIRSF007663">
    <property type="entry name" value="UCP007663"/>
    <property type="match status" value="1"/>
</dbReference>
<dbReference type="FunFam" id="1.50.10.10:FF:000028">
    <property type="entry name" value="Alpha-L-fucosidase 2"/>
    <property type="match status" value="1"/>
</dbReference>
<dbReference type="PANTHER" id="PTHR31084">
    <property type="entry name" value="ALPHA-L-FUCOSIDASE 2"/>
    <property type="match status" value="1"/>
</dbReference>
<dbReference type="InterPro" id="IPR054363">
    <property type="entry name" value="GH95_cat"/>
</dbReference>
<dbReference type="Pfam" id="PF21307">
    <property type="entry name" value="Glyco_hydro_95_C"/>
    <property type="match status" value="1"/>
</dbReference>
<proteinExistence type="predicted"/>
<dbReference type="PANTHER" id="PTHR31084:SF0">
    <property type="entry name" value="ALPHA-L-FUCOSIDASE 2"/>
    <property type="match status" value="1"/>
</dbReference>
<protein>
    <submittedName>
        <fullName evidence="4">Uncharacterized protein</fullName>
    </submittedName>
</protein>